<dbReference type="InterPro" id="IPR029010">
    <property type="entry name" value="ThuA-like"/>
</dbReference>
<proteinExistence type="predicted"/>
<dbReference type="SUPFAM" id="SSF52317">
    <property type="entry name" value="Class I glutamine amidotransferase-like"/>
    <property type="match status" value="1"/>
</dbReference>
<dbReference type="Pfam" id="PF06283">
    <property type="entry name" value="ThuA"/>
    <property type="match status" value="1"/>
</dbReference>
<dbReference type="Gene3D" id="3.40.50.880">
    <property type="match status" value="1"/>
</dbReference>
<gene>
    <name evidence="2" type="ORF">UFOPK1493_01016</name>
</gene>
<sequence>MTAQGVLPSRVLPSRVLPSRVLLVTKGHPFEREPFLAIFDHLTATGAIIYEHVEHPDAQHRLHPDRLATDRIDAIDAIDAIVFYDMPGLRFTRADPPVELEAPSPDLVAGFEALLDAGVGMVFLHHALASWPAWPRYAEIVGGRFHYAAGDLWGRRWPDSGYLLEVDHTVEVLAPHHPVCAGLPASFTLHDELYLIPPILPGVTPLLRTTFPMTHEHFHCTDAAIRGRRDEHGDWSHPDGPDLIGWTHTVGRSPVVYLQPGDGPSSYADANVRRLIANAIAFVADASPARRPVTS</sequence>
<reference evidence="2" key="1">
    <citation type="submission" date="2020-05" db="EMBL/GenBank/DDBJ databases">
        <authorList>
            <person name="Chiriac C."/>
            <person name="Salcher M."/>
            <person name="Ghai R."/>
            <person name="Kavagutti S V."/>
        </authorList>
    </citation>
    <scope>NUCLEOTIDE SEQUENCE</scope>
</reference>
<evidence type="ECO:0000259" key="1">
    <source>
        <dbReference type="Pfam" id="PF06283"/>
    </source>
</evidence>
<organism evidence="2">
    <name type="scientific">freshwater metagenome</name>
    <dbReference type="NCBI Taxonomy" id="449393"/>
    <lineage>
        <taxon>unclassified sequences</taxon>
        <taxon>metagenomes</taxon>
        <taxon>ecological metagenomes</taxon>
    </lineage>
</organism>
<dbReference type="AlphaFoldDB" id="A0A6J6CGS6"/>
<evidence type="ECO:0000313" key="2">
    <source>
        <dbReference type="EMBL" id="CAB4550444.1"/>
    </source>
</evidence>
<dbReference type="EMBL" id="CAEZSR010000026">
    <property type="protein sequence ID" value="CAB4550444.1"/>
    <property type="molecule type" value="Genomic_DNA"/>
</dbReference>
<dbReference type="InterPro" id="IPR029062">
    <property type="entry name" value="Class_I_gatase-like"/>
</dbReference>
<feature type="domain" description="ThuA-like" evidence="1">
    <location>
        <begin position="101"/>
        <end position="282"/>
    </location>
</feature>
<name>A0A6J6CGS6_9ZZZZ</name>
<protein>
    <submittedName>
        <fullName evidence="2">Unannotated protein</fullName>
    </submittedName>
</protein>
<accession>A0A6J6CGS6</accession>